<keyword evidence="6" id="KW-0547">Nucleotide-binding</keyword>
<evidence type="ECO:0000256" key="8">
    <source>
        <dbReference type="ARBA" id="ARBA00022989"/>
    </source>
</evidence>
<dbReference type="InterPro" id="IPR025857">
    <property type="entry name" value="MacB_PCD"/>
</dbReference>
<keyword evidence="3" id="KW-1003">Cell membrane</keyword>
<dbReference type="Proteomes" id="UP000179164">
    <property type="component" value="Unassembled WGS sequence"/>
</dbReference>
<dbReference type="GO" id="GO:0005886">
    <property type="term" value="C:plasma membrane"/>
    <property type="evidence" value="ECO:0007669"/>
    <property type="project" value="UniProtKB-SubCell"/>
</dbReference>
<protein>
    <recommendedName>
        <fullName evidence="12">ABC transporter domain-containing protein</fullName>
    </recommendedName>
</protein>
<dbReference type="GO" id="GO:0098796">
    <property type="term" value="C:membrane protein complex"/>
    <property type="evidence" value="ECO:0007669"/>
    <property type="project" value="UniProtKB-ARBA"/>
</dbReference>
<dbReference type="EMBL" id="MHKE01000018">
    <property type="protein sequence ID" value="OGY82663.1"/>
    <property type="molecule type" value="Genomic_DNA"/>
</dbReference>
<dbReference type="AlphaFoldDB" id="A0A1G2B0E9"/>
<dbReference type="CDD" id="cd03255">
    <property type="entry name" value="ABC_MJ0796_LolCDE_FtsE"/>
    <property type="match status" value="1"/>
</dbReference>
<dbReference type="InterPro" id="IPR003439">
    <property type="entry name" value="ABC_transporter-like_ATP-bd"/>
</dbReference>
<feature type="transmembrane region" description="Helical" evidence="11">
    <location>
        <begin position="621"/>
        <end position="640"/>
    </location>
</feature>
<keyword evidence="4" id="KW-0997">Cell inner membrane</keyword>
<evidence type="ECO:0000259" key="12">
    <source>
        <dbReference type="PROSITE" id="PS50893"/>
    </source>
</evidence>
<name>A0A1G2B0E9_9BACT</name>
<evidence type="ECO:0000256" key="11">
    <source>
        <dbReference type="SAM" id="Phobius"/>
    </source>
</evidence>
<gene>
    <name evidence="13" type="ORF">A2898_00435</name>
</gene>
<dbReference type="InterPro" id="IPR003838">
    <property type="entry name" value="ABC3_permease_C"/>
</dbReference>
<evidence type="ECO:0000256" key="5">
    <source>
        <dbReference type="ARBA" id="ARBA00022692"/>
    </source>
</evidence>
<dbReference type="Gene3D" id="3.40.50.300">
    <property type="entry name" value="P-loop containing nucleotide triphosphate hydrolases"/>
    <property type="match status" value="1"/>
</dbReference>
<evidence type="ECO:0000256" key="10">
    <source>
        <dbReference type="ARBA" id="ARBA00038388"/>
    </source>
</evidence>
<dbReference type="InterPro" id="IPR017871">
    <property type="entry name" value="ABC_transporter-like_CS"/>
</dbReference>
<evidence type="ECO:0000313" key="14">
    <source>
        <dbReference type="Proteomes" id="UP000179164"/>
    </source>
</evidence>
<keyword evidence="5 11" id="KW-0812">Transmembrane</keyword>
<proteinExistence type="inferred from homology"/>
<feature type="domain" description="ABC transporter" evidence="12">
    <location>
        <begin position="6"/>
        <end position="245"/>
    </location>
</feature>
<dbReference type="InterPro" id="IPR003593">
    <property type="entry name" value="AAA+_ATPase"/>
</dbReference>
<comment type="subcellular location">
    <subcellularLocation>
        <location evidence="1">Cell inner membrane</location>
        <topology evidence="1">Multi-pass membrane protein</topology>
    </subcellularLocation>
</comment>
<evidence type="ECO:0000256" key="9">
    <source>
        <dbReference type="ARBA" id="ARBA00023136"/>
    </source>
</evidence>
<dbReference type="Pfam" id="PF02687">
    <property type="entry name" value="FtsX"/>
    <property type="match status" value="1"/>
</dbReference>
<dbReference type="SUPFAM" id="SSF52540">
    <property type="entry name" value="P-loop containing nucleoside triphosphate hydrolases"/>
    <property type="match status" value="1"/>
</dbReference>
<dbReference type="GO" id="GO:0016887">
    <property type="term" value="F:ATP hydrolysis activity"/>
    <property type="evidence" value="ECO:0007669"/>
    <property type="project" value="InterPro"/>
</dbReference>
<dbReference type="Pfam" id="PF12704">
    <property type="entry name" value="MacB_PCD"/>
    <property type="match status" value="1"/>
</dbReference>
<evidence type="ECO:0000256" key="6">
    <source>
        <dbReference type="ARBA" id="ARBA00022741"/>
    </source>
</evidence>
<reference evidence="13 14" key="1">
    <citation type="journal article" date="2016" name="Nat. Commun.">
        <title>Thousands of microbial genomes shed light on interconnected biogeochemical processes in an aquifer system.</title>
        <authorList>
            <person name="Anantharaman K."/>
            <person name="Brown C.T."/>
            <person name="Hug L.A."/>
            <person name="Sharon I."/>
            <person name="Castelle C.J."/>
            <person name="Probst A.J."/>
            <person name="Thomas B.C."/>
            <person name="Singh A."/>
            <person name="Wilkins M.J."/>
            <person name="Karaoz U."/>
            <person name="Brodie E.L."/>
            <person name="Williams K.H."/>
            <person name="Hubbard S.S."/>
            <person name="Banfield J.F."/>
        </authorList>
    </citation>
    <scope>NUCLEOTIDE SEQUENCE [LARGE SCALE GENOMIC DNA]</scope>
</reference>
<dbReference type="PROSITE" id="PS50893">
    <property type="entry name" value="ABC_TRANSPORTER_2"/>
    <property type="match status" value="1"/>
</dbReference>
<dbReference type="PANTHER" id="PTHR42798:SF7">
    <property type="entry name" value="ALPHA-D-RIBOSE 1-METHYLPHOSPHONATE 5-TRIPHOSPHATE SYNTHASE SUBUNIT PHNL"/>
    <property type="match status" value="1"/>
</dbReference>
<accession>A0A1G2B0E9</accession>
<dbReference type="STRING" id="1798543.A2898_00435"/>
<dbReference type="PROSITE" id="PS00211">
    <property type="entry name" value="ABC_TRANSPORTER_1"/>
    <property type="match status" value="1"/>
</dbReference>
<dbReference type="GO" id="GO:0005524">
    <property type="term" value="F:ATP binding"/>
    <property type="evidence" value="ECO:0007669"/>
    <property type="project" value="UniProtKB-KW"/>
</dbReference>
<dbReference type="GO" id="GO:0022857">
    <property type="term" value="F:transmembrane transporter activity"/>
    <property type="evidence" value="ECO:0007669"/>
    <property type="project" value="UniProtKB-ARBA"/>
</dbReference>
<keyword evidence="2" id="KW-0813">Transport</keyword>
<comment type="caution">
    <text evidence="13">The sequence shown here is derived from an EMBL/GenBank/DDBJ whole genome shotgun (WGS) entry which is preliminary data.</text>
</comment>
<organism evidence="13 14">
    <name type="scientific">Candidatus Kerfeldbacteria bacterium RIFCSPLOWO2_01_FULL_48_11</name>
    <dbReference type="NCBI Taxonomy" id="1798543"/>
    <lineage>
        <taxon>Bacteria</taxon>
        <taxon>Candidatus Kerfeldiibacteriota</taxon>
    </lineage>
</organism>
<dbReference type="InterPro" id="IPR027417">
    <property type="entry name" value="P-loop_NTPase"/>
</dbReference>
<evidence type="ECO:0000256" key="1">
    <source>
        <dbReference type="ARBA" id="ARBA00004429"/>
    </source>
</evidence>
<dbReference type="SMART" id="SM00382">
    <property type="entry name" value="AAA"/>
    <property type="match status" value="1"/>
</dbReference>
<feature type="transmembrane region" description="Helical" evidence="11">
    <location>
        <begin position="519"/>
        <end position="545"/>
    </location>
</feature>
<feature type="transmembrane region" description="Helical" evidence="11">
    <location>
        <begin position="280"/>
        <end position="304"/>
    </location>
</feature>
<keyword evidence="9 11" id="KW-0472">Membrane</keyword>
<dbReference type="InterPro" id="IPR017911">
    <property type="entry name" value="MacB-like_ATP-bd"/>
</dbReference>
<evidence type="ECO:0000256" key="3">
    <source>
        <dbReference type="ARBA" id="ARBA00022475"/>
    </source>
</evidence>
<evidence type="ECO:0000256" key="7">
    <source>
        <dbReference type="ARBA" id="ARBA00022840"/>
    </source>
</evidence>
<feature type="transmembrane region" description="Helical" evidence="11">
    <location>
        <begin position="572"/>
        <end position="601"/>
    </location>
</feature>
<dbReference type="FunFam" id="3.40.50.300:FF:000032">
    <property type="entry name" value="Export ABC transporter ATP-binding protein"/>
    <property type="match status" value="1"/>
</dbReference>
<keyword evidence="7" id="KW-0067">ATP-binding</keyword>
<keyword evidence="8 11" id="KW-1133">Transmembrane helix</keyword>
<evidence type="ECO:0000256" key="4">
    <source>
        <dbReference type="ARBA" id="ARBA00022519"/>
    </source>
</evidence>
<evidence type="ECO:0000313" key="13">
    <source>
        <dbReference type="EMBL" id="OGY82663.1"/>
    </source>
</evidence>
<comment type="similarity">
    <text evidence="10">Belongs to the ABC transporter superfamily. Macrolide exporter (TC 3.A.1.122) family.</text>
</comment>
<dbReference type="PANTHER" id="PTHR42798">
    <property type="entry name" value="LIPOPROTEIN-RELEASING SYSTEM ATP-BINDING PROTEIN LOLD"/>
    <property type="match status" value="1"/>
</dbReference>
<dbReference type="Pfam" id="PF00005">
    <property type="entry name" value="ABC_tran"/>
    <property type="match status" value="1"/>
</dbReference>
<sequence>MTEAIIKTTGLAKGYFVGKNKIKALTKVDLEITAGDFVVIYGPSGSGKTTLLSLLAGLEQPTEGEVIVDGIDINGLDRNTQAKFRSAKIGMVFQQFNLITALNSRDNVAMPLLLRGIWSGFARRRAVKYLQTLGLSDRVYHKPAELSGGQQQRVAIARALVTKPKILLVDEPTGNLDIPTGTEIMELLQHVNKKFDTTVILVTHNPDFVRYGNRILSMADGKIIKDEKTGTRGTGNEERGTRGNEKTFDHEQKIIDRGHLSFWEAFRLARIHFSSKGFRAFLTTLGVALGVGSVMALVSLGIGLQNITSSQLASFNDLISISVSANKNSSTKLDDINVTRISALDHVTMVSPTLTVPAKITIGKSSSQAMVQAVNPAALNFEGVVLAAGNNYGEDSGVVVTKAIAKSFDVHDLNSLIGKDIDLDLVMADTTDLSQTKIIDLPAKISGVSDDETLANIYVSLSELKRVTKAENYSSLKVKVDDRKNVESVKNQIDAAGFDTSSVVDLINKVDKVFLITQVALGIIGGIALIIALIGIVNIMTVALLERTHEVGVLKAIGATGLDIRRIFEYEVILYGFWGALSGVLAAWGLGWLINALILYIMETQGMAGNIKLFVTPPLMAILMIALTILVSLLGGWFPAKKASKLSAMEALRYE</sequence>
<evidence type="ECO:0000256" key="2">
    <source>
        <dbReference type="ARBA" id="ARBA00022448"/>
    </source>
</evidence>